<feature type="binding site" evidence="4">
    <location>
        <position position="250"/>
    </location>
    <ligand>
        <name>pyridoxal 5'-phosphate</name>
        <dbReference type="ChEBI" id="CHEBI:597326"/>
    </ligand>
</feature>
<dbReference type="PANTHER" id="PTHR14084">
    <property type="entry name" value="KYNURENINASE"/>
    <property type="match status" value="1"/>
</dbReference>
<comment type="similarity">
    <text evidence="7">Belongs to the DegT/DnrJ/EryC1 family.</text>
</comment>
<feature type="binding site" evidence="4">
    <location>
        <begin position="125"/>
        <end position="128"/>
    </location>
    <ligand>
        <name>pyridoxal 5'-phosphate</name>
        <dbReference type="ChEBI" id="CHEBI:597326"/>
    </ligand>
</feature>
<dbReference type="SUPFAM" id="SSF53383">
    <property type="entry name" value="PLP-dependent transferases"/>
    <property type="match status" value="1"/>
</dbReference>
<dbReference type="GO" id="GO:0030429">
    <property type="term" value="F:kynureninase activity"/>
    <property type="evidence" value="ECO:0007669"/>
    <property type="project" value="UniProtKB-UniRule"/>
</dbReference>
<reference evidence="9" key="1">
    <citation type="submission" date="2020-09" db="EMBL/GenBank/DDBJ databases">
        <title>Sphingomonas sp., a new species isolated from pork steak.</title>
        <authorList>
            <person name="Heidler von Heilborn D."/>
        </authorList>
    </citation>
    <scope>NUCLEOTIDE SEQUENCE [LARGE SCALE GENOMIC DNA]</scope>
</reference>
<evidence type="ECO:0000313" key="8">
    <source>
        <dbReference type="EMBL" id="QQV78619.1"/>
    </source>
</evidence>
<feature type="modified residue" description="N6-(pyridoxal phosphate)lysine" evidence="4">
    <location>
        <position position="221"/>
    </location>
</feature>
<dbReference type="PANTHER" id="PTHR14084:SF0">
    <property type="entry name" value="KYNURENINASE"/>
    <property type="match status" value="1"/>
</dbReference>
<dbReference type="InterPro" id="IPR010111">
    <property type="entry name" value="Kynureninase"/>
</dbReference>
<accession>A0A974NX15</accession>
<feature type="binding site" evidence="4">
    <location>
        <position position="276"/>
    </location>
    <ligand>
        <name>pyridoxal 5'-phosphate</name>
        <dbReference type="ChEBI" id="CHEBI:597326"/>
    </ligand>
</feature>
<evidence type="ECO:0000256" key="6">
    <source>
        <dbReference type="PIRNR" id="PIRNR038800"/>
    </source>
</evidence>
<keyword evidence="9" id="KW-1185">Reference proteome</keyword>
<dbReference type="InterPro" id="IPR015421">
    <property type="entry name" value="PyrdxlP-dep_Trfase_major"/>
</dbReference>
<dbReference type="GO" id="GO:0005737">
    <property type="term" value="C:cytoplasm"/>
    <property type="evidence" value="ECO:0007669"/>
    <property type="project" value="UniProtKB-UniRule"/>
</dbReference>
<keyword evidence="2 4" id="KW-0378">Hydrolase</keyword>
<comment type="cofactor">
    <cofactor evidence="4 6">
        <name>pyridoxal 5'-phosphate</name>
        <dbReference type="ChEBI" id="CHEBI:597326"/>
    </cofactor>
</comment>
<dbReference type="KEGG" id="sari:H5J25_08455"/>
<evidence type="ECO:0000256" key="2">
    <source>
        <dbReference type="ARBA" id="ARBA00022801"/>
    </source>
</evidence>
<dbReference type="Pfam" id="PF01041">
    <property type="entry name" value="DegT_DnrJ_EryC1"/>
    <property type="match status" value="1"/>
</dbReference>
<comment type="similarity">
    <text evidence="4 6">Belongs to the kynureninase family.</text>
</comment>
<dbReference type="AlphaFoldDB" id="A0A974NX15"/>
<evidence type="ECO:0000256" key="3">
    <source>
        <dbReference type="ARBA" id="ARBA00022898"/>
    </source>
</evidence>
<dbReference type="GO" id="GO:0030170">
    <property type="term" value="F:pyridoxal phosphate binding"/>
    <property type="evidence" value="ECO:0007669"/>
    <property type="project" value="UniProtKB-UniRule"/>
</dbReference>
<feature type="binding site" evidence="4">
    <location>
        <position position="195"/>
    </location>
    <ligand>
        <name>pyridoxal 5'-phosphate</name>
        <dbReference type="ChEBI" id="CHEBI:597326"/>
    </ligand>
</feature>
<comment type="function">
    <text evidence="4 6">Catalyzes the cleavage of L-kynurenine (L-Kyn) and L-3-hydroxykynurenine (L-3OHKyn) into anthranilic acid (AA) and 3-hydroxyanthranilic acid (3-OHAA), respectively.</text>
</comment>
<comment type="pathway">
    <text evidence="4 6">Cofactor biosynthesis; NAD(+) biosynthesis; quinolinate from L-kynurenine: step 2/3.</text>
</comment>
<dbReference type="HAMAP" id="MF_01970">
    <property type="entry name" value="Kynureninase"/>
    <property type="match status" value="1"/>
</dbReference>
<dbReference type="PIRSF" id="PIRSF038800">
    <property type="entry name" value="KYNU"/>
    <property type="match status" value="1"/>
</dbReference>
<comment type="catalytic activity">
    <reaction evidence="6">
        <text>3-hydroxy-L-kynurenine + H2O = 3-hydroxyanthranilate + L-alanine + H(+)</text>
        <dbReference type="Rhea" id="RHEA:25143"/>
        <dbReference type="ChEBI" id="CHEBI:15377"/>
        <dbReference type="ChEBI" id="CHEBI:15378"/>
        <dbReference type="ChEBI" id="CHEBI:36559"/>
        <dbReference type="ChEBI" id="CHEBI:57972"/>
        <dbReference type="ChEBI" id="CHEBI:58125"/>
        <dbReference type="EC" id="3.7.1.3"/>
    </reaction>
</comment>
<comment type="subunit">
    <text evidence="4 6">Homodimer.</text>
</comment>
<dbReference type="RefSeq" id="WP_202095645.1">
    <property type="nucleotide sequence ID" value="NZ_CP061035.1"/>
</dbReference>
<dbReference type="Gene3D" id="3.90.1150.10">
    <property type="entry name" value="Aspartate Aminotransferase, domain 1"/>
    <property type="match status" value="1"/>
</dbReference>
<feature type="binding site" evidence="4">
    <location>
        <position position="97"/>
    </location>
    <ligand>
        <name>pyridoxal 5'-phosphate</name>
        <dbReference type="ChEBI" id="CHEBI:597326"/>
    </ligand>
</feature>
<dbReference type="InterPro" id="IPR000653">
    <property type="entry name" value="DegT/StrS_aminotransferase"/>
</dbReference>
<keyword evidence="3 4" id="KW-0663">Pyridoxal phosphate</keyword>
<name>A0A974NX15_9SPHN</name>
<feature type="binding site" evidence="4">
    <location>
        <position position="198"/>
    </location>
    <ligand>
        <name>pyridoxal 5'-phosphate</name>
        <dbReference type="ChEBI" id="CHEBI:597326"/>
    </ligand>
</feature>
<dbReference type="EC" id="3.7.1.3" evidence="4 5"/>
<dbReference type="InterPro" id="IPR015424">
    <property type="entry name" value="PyrdxlP-dep_Trfase"/>
</dbReference>
<evidence type="ECO:0000256" key="1">
    <source>
        <dbReference type="ARBA" id="ARBA00022642"/>
    </source>
</evidence>
<comment type="pathway">
    <text evidence="4 6">Amino-acid degradation; L-kynurenine degradation; L-alanine and anthranilate from L-kynurenine: step 1/1.</text>
</comment>
<dbReference type="GO" id="GO:0019805">
    <property type="term" value="P:quinolinate biosynthetic process"/>
    <property type="evidence" value="ECO:0007669"/>
    <property type="project" value="UniProtKB-UniRule"/>
</dbReference>
<evidence type="ECO:0000313" key="9">
    <source>
        <dbReference type="Proteomes" id="UP000595894"/>
    </source>
</evidence>
<dbReference type="GO" id="GO:0097053">
    <property type="term" value="P:L-kynurenine catabolic process"/>
    <property type="evidence" value="ECO:0007669"/>
    <property type="project" value="UniProtKB-UniRule"/>
</dbReference>
<dbReference type="Gene3D" id="3.40.640.10">
    <property type="entry name" value="Type I PLP-dependent aspartate aminotransferase-like (Major domain)"/>
    <property type="match status" value="1"/>
</dbReference>
<gene>
    <name evidence="4 8" type="primary">kynU</name>
    <name evidence="8" type="ORF">H5J25_08455</name>
</gene>
<organism evidence="8 9">
    <name type="scientific">Sphingomonas aliaeris</name>
    <dbReference type="NCBI Taxonomy" id="2759526"/>
    <lineage>
        <taxon>Bacteria</taxon>
        <taxon>Pseudomonadati</taxon>
        <taxon>Pseudomonadota</taxon>
        <taxon>Alphaproteobacteria</taxon>
        <taxon>Sphingomonadales</taxon>
        <taxon>Sphingomonadaceae</taxon>
        <taxon>Sphingomonas</taxon>
    </lineage>
</organism>
<protein>
    <recommendedName>
        <fullName evidence="4 5">Kynureninase</fullName>
        <ecNumber evidence="4 5">3.7.1.3</ecNumber>
    </recommendedName>
    <alternativeName>
        <fullName evidence="4">L-kynurenine hydrolase</fullName>
    </alternativeName>
</protein>
<feature type="binding site" evidence="4">
    <location>
        <position position="220"/>
    </location>
    <ligand>
        <name>pyridoxal 5'-phosphate</name>
        <dbReference type="ChEBI" id="CHEBI:597326"/>
    </ligand>
</feature>
<evidence type="ECO:0000256" key="5">
    <source>
        <dbReference type="NCBIfam" id="TIGR01814"/>
    </source>
</evidence>
<dbReference type="GO" id="GO:0019441">
    <property type="term" value="P:L-tryptophan catabolic process to kynurenine"/>
    <property type="evidence" value="ECO:0007669"/>
    <property type="project" value="TreeGrafter"/>
</dbReference>
<feature type="binding site" evidence="4">
    <location>
        <position position="166"/>
    </location>
    <ligand>
        <name>pyridoxal 5'-phosphate</name>
        <dbReference type="ChEBI" id="CHEBI:597326"/>
    </ligand>
</feature>
<dbReference type="NCBIfam" id="TIGR01814">
    <property type="entry name" value="kynureninase"/>
    <property type="match status" value="1"/>
</dbReference>
<feature type="binding site" evidence="4">
    <location>
        <position position="98"/>
    </location>
    <ligand>
        <name>pyridoxal 5'-phosphate</name>
        <dbReference type="ChEBI" id="CHEBI:597326"/>
    </ligand>
</feature>
<comment type="catalytic activity">
    <reaction evidence="4 6">
        <text>L-kynurenine + H2O = anthranilate + L-alanine + H(+)</text>
        <dbReference type="Rhea" id="RHEA:16813"/>
        <dbReference type="ChEBI" id="CHEBI:15377"/>
        <dbReference type="ChEBI" id="CHEBI:15378"/>
        <dbReference type="ChEBI" id="CHEBI:16567"/>
        <dbReference type="ChEBI" id="CHEBI:57959"/>
        <dbReference type="ChEBI" id="CHEBI:57972"/>
        <dbReference type="EC" id="3.7.1.3"/>
    </reaction>
</comment>
<dbReference type="GO" id="GO:0009435">
    <property type="term" value="P:NAD+ biosynthetic process"/>
    <property type="evidence" value="ECO:0007669"/>
    <property type="project" value="UniProtKB-UniRule"/>
</dbReference>
<dbReference type="GO" id="GO:0043420">
    <property type="term" value="P:anthranilate metabolic process"/>
    <property type="evidence" value="ECO:0007669"/>
    <property type="project" value="TreeGrafter"/>
</dbReference>
<sequence length="410" mass="43604">MTDVQDVRRMDAQDTLAPFRDRFALPEGVIYLDGNSLGALPRATAARVADTVTSEWGRGLIGSWNDADWIGAPQRIGGKIAGLLGAEPHEIVVADSTSVNLFKLLHAAIGARPGRTVILTEPGNFPTDLYVAQGVAAMIPGASVRTVAREDIVAAIDDHVAVVMLTHVHYKTGAMFDMPAMTRAAQAEGALMLWDLSHSAGAVPIDLNAAGADLAIGCGYKYLNGGPGAPAFLYVADRHQAELRSPLTGWMGHAAPFDFGDDYAAGAGVNRFLCGTPPVIGMAALEVGVDLMLEADRTALFAKSRALCDLFVDLVESQCAGLGLTLASPRDARVRGSHVSFAHDHGYPVMQALIARGVVGDFRAPDILRFGFTPLYVGYEDVWRAVEVLRDVLASESWDAPEFHARSAVT</sequence>
<dbReference type="Proteomes" id="UP000595894">
    <property type="component" value="Chromosome"/>
</dbReference>
<dbReference type="Pfam" id="PF22580">
    <property type="entry name" value="KYNU_C"/>
    <property type="match status" value="1"/>
</dbReference>
<proteinExistence type="inferred from homology"/>
<evidence type="ECO:0000256" key="4">
    <source>
        <dbReference type="HAMAP-Rule" id="MF_01970"/>
    </source>
</evidence>
<keyword evidence="1 4" id="KW-0662">Pyridine nucleotide biosynthesis</keyword>
<dbReference type="EMBL" id="CP061035">
    <property type="protein sequence ID" value="QQV78619.1"/>
    <property type="molecule type" value="Genomic_DNA"/>
</dbReference>
<dbReference type="InterPro" id="IPR015422">
    <property type="entry name" value="PyrdxlP-dep_Trfase_small"/>
</dbReference>
<evidence type="ECO:0000256" key="7">
    <source>
        <dbReference type="RuleBase" id="RU004508"/>
    </source>
</evidence>